<dbReference type="RefSeq" id="WP_308421397.1">
    <property type="nucleotide sequence ID" value="NZ_BMGC01000020.1"/>
</dbReference>
<gene>
    <name evidence="2" type="ORF">GCM10011489_26830</name>
</gene>
<evidence type="ECO:0008006" key="4">
    <source>
        <dbReference type="Google" id="ProtNLM"/>
    </source>
</evidence>
<dbReference type="AlphaFoldDB" id="A0A916TAB0"/>
<reference evidence="2" key="1">
    <citation type="journal article" date="2014" name="Int. J. Syst. Evol. Microbiol.">
        <title>Complete genome sequence of Corynebacterium casei LMG S-19264T (=DSM 44701T), isolated from a smear-ripened cheese.</title>
        <authorList>
            <consortium name="US DOE Joint Genome Institute (JGI-PGF)"/>
            <person name="Walter F."/>
            <person name="Albersmeier A."/>
            <person name="Kalinowski J."/>
            <person name="Ruckert C."/>
        </authorList>
    </citation>
    <scope>NUCLEOTIDE SEQUENCE</scope>
    <source>
        <strain evidence="2">CGMCC 1.12827</strain>
    </source>
</reference>
<evidence type="ECO:0000313" key="2">
    <source>
        <dbReference type="EMBL" id="GGB37715.1"/>
    </source>
</evidence>
<dbReference type="InterPro" id="IPR021391">
    <property type="entry name" value="DUF3027"/>
</dbReference>
<dbReference type="Proteomes" id="UP000621454">
    <property type="component" value="Unassembled WGS sequence"/>
</dbReference>
<accession>A0A916TAB0</accession>
<dbReference type="Pfam" id="PF11228">
    <property type="entry name" value="DUF3027"/>
    <property type="match status" value="1"/>
</dbReference>
<evidence type="ECO:0000256" key="1">
    <source>
        <dbReference type="SAM" id="MobiDB-lite"/>
    </source>
</evidence>
<organism evidence="2 3">
    <name type="scientific">Gordonia jinhuaensis</name>
    <dbReference type="NCBI Taxonomy" id="1517702"/>
    <lineage>
        <taxon>Bacteria</taxon>
        <taxon>Bacillati</taxon>
        <taxon>Actinomycetota</taxon>
        <taxon>Actinomycetes</taxon>
        <taxon>Mycobacteriales</taxon>
        <taxon>Gordoniaceae</taxon>
        <taxon>Gordonia</taxon>
    </lineage>
</organism>
<evidence type="ECO:0000313" key="3">
    <source>
        <dbReference type="Proteomes" id="UP000621454"/>
    </source>
</evidence>
<dbReference type="EMBL" id="BMGC01000020">
    <property type="protein sequence ID" value="GGB37715.1"/>
    <property type="molecule type" value="Genomic_DNA"/>
</dbReference>
<keyword evidence="3" id="KW-1185">Reference proteome</keyword>
<sequence>MNAVIDSPSSTEPAIDAASARTEERTPDDLVAEHARVLRERVQRQDTVAMLAAAVGVARGAIEACGEGGVGVHLDAVVEGDCAVTHYFDAEIPGYRGWHWCAVLAGYPGGDEVTVSEIALLPGSGALTAPAWVPWTERVRAGDLGPGDVLVSPPDDPRLVPGYLDNADRTPVDDPQVSEVMLEVGLGRKRLLSGDGRSQAAARWSGGEYGPDSEMAHSTRLHCQSCGFFVPVTGALRAEFGVCTNEFAADGRVVHSEYGCGAHSDAVVHVDQATVYPPYDDGAVEVVEVTAGSPA</sequence>
<comment type="caution">
    <text evidence="2">The sequence shown here is derived from an EMBL/GenBank/DDBJ whole genome shotgun (WGS) entry which is preliminary data.</text>
</comment>
<reference evidence="2" key="2">
    <citation type="submission" date="2020-09" db="EMBL/GenBank/DDBJ databases">
        <authorList>
            <person name="Sun Q."/>
            <person name="Zhou Y."/>
        </authorList>
    </citation>
    <scope>NUCLEOTIDE SEQUENCE</scope>
    <source>
        <strain evidence="2">CGMCC 1.12827</strain>
    </source>
</reference>
<name>A0A916TAB0_9ACTN</name>
<protein>
    <recommendedName>
        <fullName evidence="4">DUF3027 domain-containing protein</fullName>
    </recommendedName>
</protein>
<feature type="region of interest" description="Disordered" evidence="1">
    <location>
        <begin position="1"/>
        <end position="27"/>
    </location>
</feature>
<proteinExistence type="predicted"/>